<dbReference type="EMBL" id="CP092873">
    <property type="protein sequence ID" value="UYV74180.1"/>
    <property type="molecule type" value="Genomic_DNA"/>
</dbReference>
<name>A0ABY6L332_9ARAC</name>
<dbReference type="Proteomes" id="UP001235939">
    <property type="component" value="Chromosome 11"/>
</dbReference>
<evidence type="ECO:0000313" key="2">
    <source>
        <dbReference type="Proteomes" id="UP001235939"/>
    </source>
</evidence>
<protein>
    <submittedName>
        <fullName evidence="1">Uncharacterized protein</fullName>
    </submittedName>
</protein>
<gene>
    <name evidence="1" type="ORF">LAZ67_11002332</name>
</gene>
<organism evidence="1 2">
    <name type="scientific">Cordylochernes scorpioides</name>
    <dbReference type="NCBI Taxonomy" id="51811"/>
    <lineage>
        <taxon>Eukaryota</taxon>
        <taxon>Metazoa</taxon>
        <taxon>Ecdysozoa</taxon>
        <taxon>Arthropoda</taxon>
        <taxon>Chelicerata</taxon>
        <taxon>Arachnida</taxon>
        <taxon>Pseudoscorpiones</taxon>
        <taxon>Cheliferoidea</taxon>
        <taxon>Chernetidae</taxon>
        <taxon>Cordylochernes</taxon>
    </lineage>
</organism>
<reference evidence="1 2" key="1">
    <citation type="submission" date="2022-01" db="EMBL/GenBank/DDBJ databases">
        <title>A chromosomal length assembly of Cordylochernes scorpioides.</title>
        <authorList>
            <person name="Zeh D."/>
            <person name="Zeh J."/>
        </authorList>
    </citation>
    <scope>NUCLEOTIDE SEQUENCE [LARGE SCALE GENOMIC DNA]</scope>
    <source>
        <strain evidence="1">IN4F17</strain>
        <tissue evidence="1">Whole Body</tissue>
    </source>
</reference>
<evidence type="ECO:0000313" key="1">
    <source>
        <dbReference type="EMBL" id="UYV74180.1"/>
    </source>
</evidence>
<accession>A0ABY6L332</accession>
<proteinExistence type="predicted"/>
<sequence length="147" mass="17294">MLLHEVRAWFIKQDAAFYQSAFVSWKEGWTKCVQRSYVARKFKFPQNYESKIKSLPFLEVERLLIMCWTDAAGPHVPLPEIPGSLAHLTGRHGSETYGAWKLEVWEILPLFWSILWSDLRIRAIFLGCRVLQTFIDEVIYGIEDLFR</sequence>
<keyword evidence="2" id="KW-1185">Reference proteome</keyword>